<proteinExistence type="predicted"/>
<evidence type="ECO:0000313" key="2">
    <source>
        <dbReference type="Proteomes" id="UP000824120"/>
    </source>
</evidence>
<name>A0A9J5WBI5_SOLCO</name>
<keyword evidence="2" id="KW-1185">Reference proteome</keyword>
<evidence type="ECO:0000313" key="1">
    <source>
        <dbReference type="EMBL" id="KAG5572302.1"/>
    </source>
</evidence>
<comment type="caution">
    <text evidence="1">The sequence shown here is derived from an EMBL/GenBank/DDBJ whole genome shotgun (WGS) entry which is preliminary data.</text>
</comment>
<dbReference type="Proteomes" id="UP000824120">
    <property type="component" value="Chromosome 12"/>
</dbReference>
<gene>
    <name evidence="1" type="ORF">H5410_062068</name>
</gene>
<protein>
    <submittedName>
        <fullName evidence="1">Uncharacterized protein</fullName>
    </submittedName>
</protein>
<reference evidence="1 2" key="1">
    <citation type="submission" date="2020-09" db="EMBL/GenBank/DDBJ databases">
        <title>De no assembly of potato wild relative species, Solanum commersonii.</title>
        <authorList>
            <person name="Cho K."/>
        </authorList>
    </citation>
    <scope>NUCLEOTIDE SEQUENCE [LARGE SCALE GENOMIC DNA]</scope>
    <source>
        <strain evidence="1">LZ3.2</strain>
        <tissue evidence="1">Leaf</tissue>
    </source>
</reference>
<dbReference type="EMBL" id="JACXVP010000012">
    <property type="protein sequence ID" value="KAG5572302.1"/>
    <property type="molecule type" value="Genomic_DNA"/>
</dbReference>
<sequence>MVGLRVHKRNSLTSSLYFINIIQWRIVVKPGWDITFSRMTNAWEVSRVISFFNLLGTFGCLQEGVD</sequence>
<accession>A0A9J5WBI5</accession>
<organism evidence="1 2">
    <name type="scientific">Solanum commersonii</name>
    <name type="common">Commerson's wild potato</name>
    <name type="synonym">Commerson's nightshade</name>
    <dbReference type="NCBI Taxonomy" id="4109"/>
    <lineage>
        <taxon>Eukaryota</taxon>
        <taxon>Viridiplantae</taxon>
        <taxon>Streptophyta</taxon>
        <taxon>Embryophyta</taxon>
        <taxon>Tracheophyta</taxon>
        <taxon>Spermatophyta</taxon>
        <taxon>Magnoliopsida</taxon>
        <taxon>eudicotyledons</taxon>
        <taxon>Gunneridae</taxon>
        <taxon>Pentapetalae</taxon>
        <taxon>asterids</taxon>
        <taxon>lamiids</taxon>
        <taxon>Solanales</taxon>
        <taxon>Solanaceae</taxon>
        <taxon>Solanoideae</taxon>
        <taxon>Solaneae</taxon>
        <taxon>Solanum</taxon>
    </lineage>
</organism>
<dbReference type="AlphaFoldDB" id="A0A9J5WBI5"/>